<sequence length="236" mass="26086">MSVASNDTIATMSDIDTGELDTILPPELVSAILADTIGKAIHGYIGNTTKLACVKTKMRDYRVFLDKCWNDNIAGLLAASKLFRCVTVEIIGGMVGLDCADDYLGVDVLENGKQTRPALSFQVYERIRPVVLSGVSVFLCSVQAPAQGSMPPLMEAYSYWLILRFAFGDVYHSKITAAVTRKTLRLKASMQPILAQIYDQFVRAMKECRNVPEETKQYLWDAVWGLKDEVVVSFAG</sequence>
<keyword evidence="2" id="KW-1185">Reference proteome</keyword>
<proteinExistence type="predicted"/>
<dbReference type="EMBL" id="JAACJM010000127">
    <property type="protein sequence ID" value="KAF5344266.1"/>
    <property type="molecule type" value="Genomic_DNA"/>
</dbReference>
<organism evidence="1 2">
    <name type="scientific">Tetrapyrgos nigripes</name>
    <dbReference type="NCBI Taxonomy" id="182062"/>
    <lineage>
        <taxon>Eukaryota</taxon>
        <taxon>Fungi</taxon>
        <taxon>Dikarya</taxon>
        <taxon>Basidiomycota</taxon>
        <taxon>Agaricomycotina</taxon>
        <taxon>Agaricomycetes</taxon>
        <taxon>Agaricomycetidae</taxon>
        <taxon>Agaricales</taxon>
        <taxon>Marasmiineae</taxon>
        <taxon>Marasmiaceae</taxon>
        <taxon>Tetrapyrgos</taxon>
    </lineage>
</organism>
<evidence type="ECO:0000313" key="2">
    <source>
        <dbReference type="Proteomes" id="UP000559256"/>
    </source>
</evidence>
<reference evidence="1 2" key="1">
    <citation type="journal article" date="2020" name="ISME J.">
        <title>Uncovering the hidden diversity of litter-decomposition mechanisms in mushroom-forming fungi.</title>
        <authorList>
            <person name="Floudas D."/>
            <person name="Bentzer J."/>
            <person name="Ahren D."/>
            <person name="Johansson T."/>
            <person name="Persson P."/>
            <person name="Tunlid A."/>
        </authorList>
    </citation>
    <scope>NUCLEOTIDE SEQUENCE [LARGE SCALE GENOMIC DNA]</scope>
    <source>
        <strain evidence="1 2">CBS 291.85</strain>
    </source>
</reference>
<name>A0A8H5CNQ8_9AGAR</name>
<accession>A0A8H5CNQ8</accession>
<protein>
    <submittedName>
        <fullName evidence="1">Uncharacterized protein</fullName>
    </submittedName>
</protein>
<comment type="caution">
    <text evidence="1">The sequence shown here is derived from an EMBL/GenBank/DDBJ whole genome shotgun (WGS) entry which is preliminary data.</text>
</comment>
<gene>
    <name evidence="1" type="ORF">D9758_012314</name>
</gene>
<dbReference type="Proteomes" id="UP000559256">
    <property type="component" value="Unassembled WGS sequence"/>
</dbReference>
<evidence type="ECO:0000313" key="1">
    <source>
        <dbReference type="EMBL" id="KAF5344266.1"/>
    </source>
</evidence>
<dbReference type="AlphaFoldDB" id="A0A8H5CNQ8"/>